<gene>
    <name evidence="2" type="ORF">SAMN05216241_11320</name>
</gene>
<dbReference type="Proteomes" id="UP000199415">
    <property type="component" value="Unassembled WGS sequence"/>
</dbReference>
<evidence type="ECO:0000313" key="3">
    <source>
        <dbReference type="Proteomes" id="UP000199415"/>
    </source>
</evidence>
<dbReference type="AlphaFoldDB" id="A0A1G7UCJ1"/>
<keyword evidence="3" id="KW-1185">Reference proteome</keyword>
<dbReference type="Gene3D" id="3.30.2010.10">
    <property type="entry name" value="Metalloproteases ('zincins'), catalytic domain"/>
    <property type="match status" value="1"/>
</dbReference>
<proteinExistence type="predicted"/>
<dbReference type="InterPro" id="IPR053136">
    <property type="entry name" value="UTP_pyrophosphatase-like"/>
</dbReference>
<feature type="domain" description="YgjP-like metallopeptidase" evidence="1">
    <location>
        <begin position="26"/>
        <end position="223"/>
    </location>
</feature>
<dbReference type="STRING" id="1082479.SAMN05216241_11320"/>
<sequence length="232" mass="26296">MTREVHQLDLGDRTVPLLVASHPNAKRIGLRVDRGDGRVRVTIPRGARVADGLRFAKARTAWLRRHLDAIPETVPLVDGTRVPVLGREHVIRHEPDGRFGVRREDGVLRVSGAADHVPRRVTDHLKREARAAIRPQVQAYAARIGHTPGRISVRDTRSRWGSCSARGELSFSWRLVLAPEPVLTYLVVHEVAHLRHRDHGPGFWSLVRGLMPEADAQRRWLRENGSRLFAYR</sequence>
<dbReference type="PANTHER" id="PTHR30399:SF1">
    <property type="entry name" value="UTP PYROPHOSPHATASE"/>
    <property type="match status" value="1"/>
</dbReference>
<dbReference type="OrthoDB" id="9795402at2"/>
<dbReference type="EMBL" id="FNCE01000013">
    <property type="protein sequence ID" value="SDG44470.1"/>
    <property type="molecule type" value="Genomic_DNA"/>
</dbReference>
<dbReference type="CDD" id="cd07344">
    <property type="entry name" value="M48_yhfN_like"/>
    <property type="match status" value="1"/>
</dbReference>
<evidence type="ECO:0000313" key="2">
    <source>
        <dbReference type="EMBL" id="SDG44470.1"/>
    </source>
</evidence>
<reference evidence="2 3" key="1">
    <citation type="submission" date="2016-10" db="EMBL/GenBank/DDBJ databases">
        <authorList>
            <person name="de Groot N.N."/>
        </authorList>
    </citation>
    <scope>NUCLEOTIDE SEQUENCE [LARGE SCALE GENOMIC DNA]</scope>
    <source>
        <strain evidence="2 3">DSM 25584</strain>
    </source>
</reference>
<dbReference type="RefSeq" id="WP_090021612.1">
    <property type="nucleotide sequence ID" value="NZ_FNCE01000013.1"/>
</dbReference>
<protein>
    <recommendedName>
        <fullName evidence="1">YgjP-like metallopeptidase domain-containing protein</fullName>
    </recommendedName>
</protein>
<dbReference type="InterPro" id="IPR002725">
    <property type="entry name" value="YgjP-like_metallopeptidase"/>
</dbReference>
<name>A0A1G7UCJ1_9PROT</name>
<evidence type="ECO:0000259" key="1">
    <source>
        <dbReference type="Pfam" id="PF01863"/>
    </source>
</evidence>
<dbReference type="PANTHER" id="PTHR30399">
    <property type="entry name" value="UNCHARACTERIZED PROTEIN YGJP"/>
    <property type="match status" value="1"/>
</dbReference>
<dbReference type="Pfam" id="PF01863">
    <property type="entry name" value="YgjP-like"/>
    <property type="match status" value="1"/>
</dbReference>
<accession>A0A1G7UCJ1</accession>
<organism evidence="2 3">
    <name type="scientific">Limimonas halophila</name>
    <dbReference type="NCBI Taxonomy" id="1082479"/>
    <lineage>
        <taxon>Bacteria</taxon>
        <taxon>Pseudomonadati</taxon>
        <taxon>Pseudomonadota</taxon>
        <taxon>Alphaproteobacteria</taxon>
        <taxon>Rhodospirillales</taxon>
        <taxon>Rhodovibrionaceae</taxon>
        <taxon>Limimonas</taxon>
    </lineage>
</organism>